<evidence type="ECO:0000259" key="1">
    <source>
        <dbReference type="PROSITE" id="PS50404"/>
    </source>
</evidence>
<dbReference type="PROSITE" id="PS50404">
    <property type="entry name" value="GST_NTER"/>
    <property type="match status" value="1"/>
</dbReference>
<dbReference type="GO" id="GO:0005737">
    <property type="term" value="C:cytoplasm"/>
    <property type="evidence" value="ECO:0007669"/>
    <property type="project" value="TreeGrafter"/>
</dbReference>
<feature type="domain" description="GST N-terminal" evidence="1">
    <location>
        <begin position="1"/>
        <end position="82"/>
    </location>
</feature>
<dbReference type="GO" id="GO:0016740">
    <property type="term" value="F:transferase activity"/>
    <property type="evidence" value="ECO:0007669"/>
    <property type="project" value="UniProtKB-KW"/>
</dbReference>
<evidence type="ECO:0000313" key="3">
    <source>
        <dbReference type="Proteomes" id="UP000249688"/>
    </source>
</evidence>
<dbReference type="Pfam" id="PF13409">
    <property type="entry name" value="GST_N_2"/>
    <property type="match status" value="1"/>
</dbReference>
<reference evidence="2 3" key="1">
    <citation type="submission" date="2018-06" db="EMBL/GenBank/DDBJ databases">
        <title>Genomic Encyclopedia of Archaeal and Bacterial Type Strains, Phase II (KMG-II): from individual species to whole genera.</title>
        <authorList>
            <person name="Goeker M."/>
        </authorList>
    </citation>
    <scope>NUCLEOTIDE SEQUENCE [LARGE SCALE GENOMIC DNA]</scope>
    <source>
        <strain evidence="2 3">DSM 24525</strain>
    </source>
</reference>
<dbReference type="RefSeq" id="WP_111398214.1">
    <property type="nucleotide sequence ID" value="NZ_QKYU01000010.1"/>
</dbReference>
<comment type="caution">
    <text evidence="2">The sequence shown here is derived from an EMBL/GenBank/DDBJ whole genome shotgun (WGS) entry which is preliminary data.</text>
</comment>
<keyword evidence="2" id="KW-0808">Transferase</keyword>
<name>A0A2W7IG69_9PROT</name>
<evidence type="ECO:0000313" key="2">
    <source>
        <dbReference type="EMBL" id="PZW45956.1"/>
    </source>
</evidence>
<dbReference type="Gene3D" id="1.20.1050.10">
    <property type="match status" value="1"/>
</dbReference>
<dbReference type="InterPro" id="IPR036249">
    <property type="entry name" value="Thioredoxin-like_sf"/>
</dbReference>
<keyword evidence="3" id="KW-1185">Reference proteome</keyword>
<dbReference type="SUPFAM" id="SSF47616">
    <property type="entry name" value="GST C-terminal domain-like"/>
    <property type="match status" value="1"/>
</dbReference>
<sequence>MKLHWSPRSPFVRKVMVAAHELGLADRITTIRTVVAMVKPNLDLMPQNPLSKLPTLVLDDGTVLFDSLTICEYLDHLAGGGQLFPPPGPARWRTLTRHALANGLLDALILWRNERDKPEARQTPAWLTSFAIKVEACLDNIDADVPALTASRIGIEHVATACTLAYLDFRFPDLDWRTSRPALAGWFAGFAARPSMQATAVVDDA</sequence>
<dbReference type="Pfam" id="PF13410">
    <property type="entry name" value="GST_C_2"/>
    <property type="match status" value="1"/>
</dbReference>
<dbReference type="Gene3D" id="3.40.30.10">
    <property type="entry name" value="Glutaredoxin"/>
    <property type="match status" value="1"/>
</dbReference>
<dbReference type="EMBL" id="QKYU01000010">
    <property type="protein sequence ID" value="PZW45956.1"/>
    <property type="molecule type" value="Genomic_DNA"/>
</dbReference>
<dbReference type="SUPFAM" id="SSF52833">
    <property type="entry name" value="Thioredoxin-like"/>
    <property type="match status" value="1"/>
</dbReference>
<dbReference type="CDD" id="cd03049">
    <property type="entry name" value="GST_N_3"/>
    <property type="match status" value="1"/>
</dbReference>
<protein>
    <submittedName>
        <fullName evidence="2">Glutathione S-transferase</fullName>
    </submittedName>
</protein>
<dbReference type="CDD" id="cd03205">
    <property type="entry name" value="GST_C_6"/>
    <property type="match status" value="1"/>
</dbReference>
<dbReference type="InterPro" id="IPR050983">
    <property type="entry name" value="GST_Omega/HSP26"/>
</dbReference>
<dbReference type="InterPro" id="IPR004045">
    <property type="entry name" value="Glutathione_S-Trfase_N"/>
</dbReference>
<dbReference type="InterPro" id="IPR036282">
    <property type="entry name" value="Glutathione-S-Trfase_C_sf"/>
</dbReference>
<dbReference type="OrthoDB" id="9795329at2"/>
<accession>A0A2W7IG69</accession>
<dbReference type="Proteomes" id="UP000249688">
    <property type="component" value="Unassembled WGS sequence"/>
</dbReference>
<dbReference type="AlphaFoldDB" id="A0A2W7IG69"/>
<organism evidence="2 3">
    <name type="scientific">Humitalea rosea</name>
    <dbReference type="NCBI Taxonomy" id="990373"/>
    <lineage>
        <taxon>Bacteria</taxon>
        <taxon>Pseudomonadati</taxon>
        <taxon>Pseudomonadota</taxon>
        <taxon>Alphaproteobacteria</taxon>
        <taxon>Acetobacterales</taxon>
        <taxon>Roseomonadaceae</taxon>
        <taxon>Humitalea</taxon>
    </lineage>
</organism>
<gene>
    <name evidence="2" type="ORF">C8P66_110155</name>
</gene>
<proteinExistence type="predicted"/>
<dbReference type="PANTHER" id="PTHR43968:SF6">
    <property type="entry name" value="GLUTATHIONE S-TRANSFERASE OMEGA"/>
    <property type="match status" value="1"/>
</dbReference>
<dbReference type="PANTHER" id="PTHR43968">
    <property type="match status" value="1"/>
</dbReference>